<name>A0ABD3X7B8_SINWO</name>
<evidence type="ECO:0000256" key="4">
    <source>
        <dbReference type="ARBA" id="ARBA00022729"/>
    </source>
</evidence>
<dbReference type="InterPro" id="IPR010510">
    <property type="entry name" value="FGF1-bd"/>
</dbReference>
<evidence type="ECO:0000313" key="8">
    <source>
        <dbReference type="Proteomes" id="UP001634394"/>
    </source>
</evidence>
<keyword evidence="5" id="KW-1015">Disulfide bond</keyword>
<protein>
    <submittedName>
        <fullName evidence="7">Uncharacterized protein</fullName>
    </submittedName>
</protein>
<reference evidence="7 8" key="1">
    <citation type="submission" date="2024-11" db="EMBL/GenBank/DDBJ databases">
        <title>Chromosome-level genome assembly of the freshwater bivalve Anodonta woodiana.</title>
        <authorList>
            <person name="Chen X."/>
        </authorList>
    </citation>
    <scope>NUCLEOTIDE SEQUENCE [LARGE SCALE GENOMIC DNA]</scope>
    <source>
        <strain evidence="7">MN2024</strain>
        <tissue evidence="7">Gills</tissue>
    </source>
</reference>
<dbReference type="EMBL" id="JBJQND010000004">
    <property type="protein sequence ID" value="KAL3880897.1"/>
    <property type="molecule type" value="Genomic_DNA"/>
</dbReference>
<dbReference type="GO" id="GO:0005576">
    <property type="term" value="C:extracellular region"/>
    <property type="evidence" value="ECO:0007669"/>
    <property type="project" value="UniProtKB-SubCell"/>
</dbReference>
<comment type="subcellular location">
    <subcellularLocation>
        <location evidence="1">Secreted</location>
    </subcellularLocation>
</comment>
<keyword evidence="6" id="KW-0340">Growth factor binding</keyword>
<dbReference type="Proteomes" id="UP001634394">
    <property type="component" value="Unassembled WGS sequence"/>
</dbReference>
<evidence type="ECO:0000313" key="7">
    <source>
        <dbReference type="EMBL" id="KAL3880897.1"/>
    </source>
</evidence>
<keyword evidence="3" id="KW-0964">Secreted</keyword>
<evidence type="ECO:0000256" key="5">
    <source>
        <dbReference type="ARBA" id="ARBA00023157"/>
    </source>
</evidence>
<dbReference type="Pfam" id="PF06473">
    <property type="entry name" value="FGF-BP1"/>
    <property type="match status" value="1"/>
</dbReference>
<organism evidence="7 8">
    <name type="scientific">Sinanodonta woodiana</name>
    <name type="common">Chinese pond mussel</name>
    <name type="synonym">Anodonta woodiana</name>
    <dbReference type="NCBI Taxonomy" id="1069815"/>
    <lineage>
        <taxon>Eukaryota</taxon>
        <taxon>Metazoa</taxon>
        <taxon>Spiralia</taxon>
        <taxon>Lophotrochozoa</taxon>
        <taxon>Mollusca</taxon>
        <taxon>Bivalvia</taxon>
        <taxon>Autobranchia</taxon>
        <taxon>Heteroconchia</taxon>
        <taxon>Palaeoheterodonta</taxon>
        <taxon>Unionida</taxon>
        <taxon>Unionoidea</taxon>
        <taxon>Unionidae</taxon>
        <taxon>Unioninae</taxon>
        <taxon>Sinanodonta</taxon>
    </lineage>
</organism>
<comment type="similarity">
    <text evidence="2">Belongs to the fibroblast growth factor-binding protein family.</text>
</comment>
<dbReference type="AlphaFoldDB" id="A0ABD3X7B8"/>
<evidence type="ECO:0000256" key="1">
    <source>
        <dbReference type="ARBA" id="ARBA00004613"/>
    </source>
</evidence>
<accession>A0ABD3X7B8</accession>
<proteinExistence type="inferred from homology"/>
<evidence type="ECO:0000256" key="6">
    <source>
        <dbReference type="ARBA" id="ARBA00023183"/>
    </source>
</evidence>
<evidence type="ECO:0000256" key="2">
    <source>
        <dbReference type="ARBA" id="ARBA00008326"/>
    </source>
</evidence>
<evidence type="ECO:0000256" key="3">
    <source>
        <dbReference type="ARBA" id="ARBA00022525"/>
    </source>
</evidence>
<dbReference type="GO" id="GO:0019838">
    <property type="term" value="F:growth factor binding"/>
    <property type="evidence" value="ECO:0007669"/>
    <property type="project" value="UniProtKB-KW"/>
</dbReference>
<sequence length="142" mass="15776">MTRLSVLFCVIFGTVSLIHGFVLEEFFLFKGGKNLSGDFTVKPKDGAVCTWYEQGSGTGTLTRGFQIKCKVGNKSSYECTYKGNPHNCKWYNKGNQEKFYKGLAKEAATNQATACSQASLVNDQCPEITFKKESAQFFLSSF</sequence>
<keyword evidence="8" id="KW-1185">Reference proteome</keyword>
<gene>
    <name evidence="7" type="ORF">ACJMK2_033101</name>
</gene>
<keyword evidence="4" id="KW-0732">Signal</keyword>
<comment type="caution">
    <text evidence="7">The sequence shown here is derived from an EMBL/GenBank/DDBJ whole genome shotgun (WGS) entry which is preliminary data.</text>
</comment>